<dbReference type="AlphaFoldDB" id="A0A3P7L830"/>
<name>A0A3P7L830_STRVU</name>
<sequence length="91" mass="10274">MVIKVGHCPLGHSRTEEKPEEPTADISTSKLGQDPGAEEKHGLVGWTEEDVEDGRWVVYNKGKEVDKEKVKHSREHSYYETLNLIPGKVPH</sequence>
<feature type="region of interest" description="Disordered" evidence="1">
    <location>
        <begin position="1"/>
        <end position="41"/>
    </location>
</feature>
<evidence type="ECO:0000256" key="1">
    <source>
        <dbReference type="SAM" id="MobiDB-lite"/>
    </source>
</evidence>
<organism evidence="2 3">
    <name type="scientific">Strongylus vulgaris</name>
    <name type="common">Blood worm</name>
    <dbReference type="NCBI Taxonomy" id="40348"/>
    <lineage>
        <taxon>Eukaryota</taxon>
        <taxon>Metazoa</taxon>
        <taxon>Ecdysozoa</taxon>
        <taxon>Nematoda</taxon>
        <taxon>Chromadorea</taxon>
        <taxon>Rhabditida</taxon>
        <taxon>Rhabditina</taxon>
        <taxon>Rhabditomorpha</taxon>
        <taxon>Strongyloidea</taxon>
        <taxon>Strongylidae</taxon>
        <taxon>Strongylus</taxon>
    </lineage>
</organism>
<keyword evidence="3" id="KW-1185">Reference proteome</keyword>
<dbReference type="Proteomes" id="UP000270094">
    <property type="component" value="Unassembled WGS sequence"/>
</dbReference>
<evidence type="ECO:0000313" key="2">
    <source>
        <dbReference type="EMBL" id="VDM75512.1"/>
    </source>
</evidence>
<protein>
    <submittedName>
        <fullName evidence="2">Uncharacterized protein</fullName>
    </submittedName>
</protein>
<evidence type="ECO:0000313" key="3">
    <source>
        <dbReference type="Proteomes" id="UP000270094"/>
    </source>
</evidence>
<accession>A0A3P7L830</accession>
<gene>
    <name evidence="2" type="ORF">SVUK_LOCUS10510</name>
</gene>
<dbReference type="OrthoDB" id="10473318at2759"/>
<reference evidence="2 3" key="1">
    <citation type="submission" date="2018-11" db="EMBL/GenBank/DDBJ databases">
        <authorList>
            <consortium name="Pathogen Informatics"/>
        </authorList>
    </citation>
    <scope>NUCLEOTIDE SEQUENCE [LARGE SCALE GENOMIC DNA]</scope>
</reference>
<dbReference type="EMBL" id="UYYB01095433">
    <property type="protein sequence ID" value="VDM75512.1"/>
    <property type="molecule type" value="Genomic_DNA"/>
</dbReference>
<proteinExistence type="predicted"/>